<dbReference type="EMBL" id="JAAMOX010000001">
    <property type="protein sequence ID" value="NIH53925.1"/>
    <property type="molecule type" value="Genomic_DNA"/>
</dbReference>
<organism evidence="1 2">
    <name type="scientific">Lysinibacter cavernae</name>
    <dbReference type="NCBI Taxonomy" id="1640652"/>
    <lineage>
        <taxon>Bacteria</taxon>
        <taxon>Bacillati</taxon>
        <taxon>Actinomycetota</taxon>
        <taxon>Actinomycetes</taxon>
        <taxon>Micrococcales</taxon>
        <taxon>Microbacteriaceae</taxon>
        <taxon>Lysinibacter</taxon>
    </lineage>
</organism>
<dbReference type="PANTHER" id="PTHR35271">
    <property type="entry name" value="ABC TRANSPORTER, SUBSTRATE-BINDING LIPOPROTEIN-RELATED"/>
    <property type="match status" value="1"/>
</dbReference>
<dbReference type="Proteomes" id="UP000541033">
    <property type="component" value="Unassembled WGS sequence"/>
</dbReference>
<evidence type="ECO:0000313" key="1">
    <source>
        <dbReference type="EMBL" id="NIH53925.1"/>
    </source>
</evidence>
<gene>
    <name evidence="1" type="ORF">FHX76_001793</name>
</gene>
<keyword evidence="2" id="KW-1185">Reference proteome</keyword>
<dbReference type="RefSeq" id="WP_208402480.1">
    <property type="nucleotide sequence ID" value="NZ_JAAMOX010000001.1"/>
</dbReference>
<dbReference type="InterPro" id="IPR007487">
    <property type="entry name" value="ABC_transpt-TYRBP-like"/>
</dbReference>
<dbReference type="Pfam" id="PF04392">
    <property type="entry name" value="ABC_sub_bind"/>
    <property type="match status" value="1"/>
</dbReference>
<dbReference type="PANTHER" id="PTHR35271:SF1">
    <property type="entry name" value="ABC TRANSPORTER, SUBSTRATE-BINDING LIPOPROTEIN"/>
    <property type="match status" value="1"/>
</dbReference>
<reference evidence="1 2" key="1">
    <citation type="submission" date="2020-02" db="EMBL/GenBank/DDBJ databases">
        <title>Sequencing the genomes of 1000 actinobacteria strains.</title>
        <authorList>
            <person name="Klenk H.-P."/>
        </authorList>
    </citation>
    <scope>NUCLEOTIDE SEQUENCE [LARGE SCALE GENOMIC DNA]</scope>
    <source>
        <strain evidence="1 2">DSM 27960</strain>
    </source>
</reference>
<comment type="caution">
    <text evidence="1">The sequence shown here is derived from an EMBL/GenBank/DDBJ whole genome shotgun (WGS) entry which is preliminary data.</text>
</comment>
<dbReference type="SUPFAM" id="SSF53822">
    <property type="entry name" value="Periplasmic binding protein-like I"/>
    <property type="match status" value="1"/>
</dbReference>
<evidence type="ECO:0000313" key="2">
    <source>
        <dbReference type="Proteomes" id="UP000541033"/>
    </source>
</evidence>
<sequence>MSVAALGVVSALALSGCSSDNSDDKSSDSSAKDSITIGISQYVTHPSLDATAVGFKKALEDAGYVEGETVTYDEQNAQADQATVTTISGNMADSDLDLVLAIATPSAQAAAQSITNIPVLFTAVTDAVEAGLVESNDKPGSNVTGTSDLTPVAEQFDLIREILPDAKKVGIIYSSGEVNSEIQVDLAKEAAKDLGITISEAVISDASEITNAVDGLKDVDAIYVPTDNKVVAGIEAVVKFSEDNKIPLFAGDAATVERGAAATTGINYEDLGYQTGEMAVRILKDGADPATMPVEVLSKTTLSINPEAAERMGFTIPEAVVSRADETY</sequence>
<proteinExistence type="predicted"/>
<dbReference type="InterPro" id="IPR028082">
    <property type="entry name" value="Peripla_BP_I"/>
</dbReference>
<dbReference type="CDD" id="cd06325">
    <property type="entry name" value="PBP1_ABC_unchar_transporter"/>
    <property type="match status" value="1"/>
</dbReference>
<accession>A0A7X5R1F4</accession>
<name>A0A7X5R1F4_9MICO</name>
<dbReference type="AlphaFoldDB" id="A0A7X5R1F4"/>
<dbReference type="Gene3D" id="3.40.50.2300">
    <property type="match status" value="2"/>
</dbReference>
<protein>
    <submittedName>
        <fullName evidence="1">Putative ABC transport system substrate-binding protein</fullName>
    </submittedName>
</protein>